<dbReference type="Pfam" id="PF01243">
    <property type="entry name" value="PNPOx_N"/>
    <property type="match status" value="1"/>
</dbReference>
<dbReference type="InterPro" id="IPR012349">
    <property type="entry name" value="Split_barrel_FMN-bd"/>
</dbReference>
<sequence>MSGIDRIKETPPMLDALTYLTSAEELRPPYLPPSALMRAKQLDRLDPHCCKFIAHAPFVIIGSSHPERGHDVSPRGDAPGFVHIFDPHHLAIPDRPGNNRLDTIENLLVNPAIGLLFVIPGIEELLRVNGTARLLRSQDLLQSMSVGGKAPKLAIVVTVTEAFLHCTKALKRSRLWQDDYRLDRAKLPSLGQMISDQTMPADLSVKDIEARIEVDAKKNLY</sequence>
<protein>
    <recommendedName>
        <fullName evidence="1">Pyridoxamine 5'-phosphate oxidase N-terminal domain-containing protein</fullName>
    </recommendedName>
</protein>
<dbReference type="NCBIfam" id="TIGR04025">
    <property type="entry name" value="PPOX_FMN_DR2398"/>
    <property type="match status" value="1"/>
</dbReference>
<dbReference type="InterPro" id="IPR011576">
    <property type="entry name" value="Pyridox_Oxase_N"/>
</dbReference>
<gene>
    <name evidence="2" type="ORF">NK6_5391</name>
</gene>
<dbReference type="PANTHER" id="PTHR42815:SF2">
    <property type="entry name" value="FAD-BINDING, PUTATIVE (AFU_ORTHOLOGUE AFUA_6G07600)-RELATED"/>
    <property type="match status" value="1"/>
</dbReference>
<organism evidence="2 3">
    <name type="scientific">Bradyrhizobium diazoefficiens</name>
    <dbReference type="NCBI Taxonomy" id="1355477"/>
    <lineage>
        <taxon>Bacteria</taxon>
        <taxon>Pseudomonadati</taxon>
        <taxon>Pseudomonadota</taxon>
        <taxon>Alphaproteobacteria</taxon>
        <taxon>Hyphomicrobiales</taxon>
        <taxon>Nitrobacteraceae</taxon>
        <taxon>Bradyrhizobium</taxon>
    </lineage>
</organism>
<evidence type="ECO:0000259" key="1">
    <source>
        <dbReference type="Pfam" id="PF01243"/>
    </source>
</evidence>
<dbReference type="AlphaFoldDB" id="A0A0E3VV51"/>
<feature type="domain" description="Pyridoxamine 5'-phosphate oxidase N-terminal" evidence="1">
    <location>
        <begin position="46"/>
        <end position="166"/>
    </location>
</feature>
<dbReference type="InterPro" id="IPR024029">
    <property type="entry name" value="Pyridox_Oxase_FMN-dep"/>
</dbReference>
<dbReference type="Proteomes" id="UP000063308">
    <property type="component" value="Chromosome"/>
</dbReference>
<reference evidence="2 3" key="1">
    <citation type="submission" date="2014-11" db="EMBL/GenBank/DDBJ databases">
        <title>Symbiosis island explosion on the genome of extra-slow-growing strains of soybean bradyrhizobia with massive insertion sequences.</title>
        <authorList>
            <person name="Iida T."/>
            <person name="Minamisawa K."/>
        </authorList>
    </citation>
    <scope>NUCLEOTIDE SEQUENCE [LARGE SCALE GENOMIC DNA]</scope>
    <source>
        <strain evidence="2 3">NK6</strain>
    </source>
</reference>
<evidence type="ECO:0000313" key="3">
    <source>
        <dbReference type="Proteomes" id="UP000063308"/>
    </source>
</evidence>
<evidence type="ECO:0000313" key="2">
    <source>
        <dbReference type="EMBL" id="BAR58550.1"/>
    </source>
</evidence>
<accession>A0A0E3VV51</accession>
<name>A0A0E3VV51_9BRAD</name>
<dbReference type="SUPFAM" id="SSF50475">
    <property type="entry name" value="FMN-binding split barrel"/>
    <property type="match status" value="1"/>
</dbReference>
<dbReference type="Gene3D" id="2.30.110.10">
    <property type="entry name" value="Electron Transport, Fmn-binding Protein, Chain A"/>
    <property type="match status" value="1"/>
</dbReference>
<proteinExistence type="predicted"/>
<dbReference type="EMBL" id="AP014685">
    <property type="protein sequence ID" value="BAR58550.1"/>
    <property type="molecule type" value="Genomic_DNA"/>
</dbReference>
<dbReference type="PANTHER" id="PTHR42815">
    <property type="entry name" value="FAD-BINDING, PUTATIVE (AFU_ORTHOLOGUE AFUA_6G07600)-RELATED"/>
    <property type="match status" value="1"/>
</dbReference>